<evidence type="ECO:0000313" key="3">
    <source>
        <dbReference type="Proteomes" id="UP000054498"/>
    </source>
</evidence>
<feature type="transmembrane region" description="Helical" evidence="1">
    <location>
        <begin position="187"/>
        <end position="205"/>
    </location>
</feature>
<evidence type="ECO:0000256" key="1">
    <source>
        <dbReference type="SAM" id="Phobius"/>
    </source>
</evidence>
<feature type="transmembrane region" description="Helical" evidence="1">
    <location>
        <begin position="113"/>
        <end position="136"/>
    </location>
</feature>
<evidence type="ECO:0000313" key="2">
    <source>
        <dbReference type="EMBL" id="KIY99328.1"/>
    </source>
</evidence>
<dbReference type="RefSeq" id="XP_013898348.1">
    <property type="nucleotide sequence ID" value="XM_014042894.1"/>
</dbReference>
<dbReference type="Proteomes" id="UP000054498">
    <property type="component" value="Unassembled WGS sequence"/>
</dbReference>
<dbReference type="KEGG" id="mng:MNEG_8632"/>
<dbReference type="AlphaFoldDB" id="A0A0D2KVB2"/>
<keyword evidence="1" id="KW-1133">Transmembrane helix</keyword>
<name>A0A0D2KVB2_9CHLO</name>
<feature type="transmembrane region" description="Helical" evidence="1">
    <location>
        <begin position="6"/>
        <end position="26"/>
    </location>
</feature>
<feature type="transmembrane region" description="Helical" evidence="1">
    <location>
        <begin position="217"/>
        <end position="241"/>
    </location>
</feature>
<sequence>MATRSAVVLTVVSIALAAAIFYHFNFRLVPYMQPLMDSCGLAGPPKGTPRPFFKLGNAFLDGLHCLITPFFLDCVGQPAGRFWVLQTLATATPVVSLLAVEESRSSARGLVRCVFLVLVVAQLLGVSVALPALWLPCYLLLSKHRVEGAFLPAGKVPAIAAQAAMATAVTLPLVYATRFPEAAQPPLIAGFNLAVPCLALLWTLAPGGARPGNAAAAGALRFVALIGFAAHALSVVDLFVLSHGGDADSARRELAAVAANASADVMPANFMMYDFLGVLGSALIFVLAEEGLAGAGAFLGLSLLAGPGAAFGLACARREARLAAGAAKAPLPCGAPAVAAAAKRD</sequence>
<dbReference type="STRING" id="145388.A0A0D2KVB2"/>
<keyword evidence="1" id="KW-0812">Transmembrane</keyword>
<dbReference type="OrthoDB" id="1935223at2759"/>
<keyword evidence="1" id="KW-0472">Membrane</keyword>
<organism evidence="2 3">
    <name type="scientific">Monoraphidium neglectum</name>
    <dbReference type="NCBI Taxonomy" id="145388"/>
    <lineage>
        <taxon>Eukaryota</taxon>
        <taxon>Viridiplantae</taxon>
        <taxon>Chlorophyta</taxon>
        <taxon>core chlorophytes</taxon>
        <taxon>Chlorophyceae</taxon>
        <taxon>CS clade</taxon>
        <taxon>Sphaeropleales</taxon>
        <taxon>Selenastraceae</taxon>
        <taxon>Monoraphidium</taxon>
    </lineage>
</organism>
<proteinExistence type="predicted"/>
<feature type="transmembrane region" description="Helical" evidence="1">
    <location>
        <begin position="270"/>
        <end position="288"/>
    </location>
</feature>
<feature type="transmembrane region" description="Helical" evidence="1">
    <location>
        <begin position="294"/>
        <end position="316"/>
    </location>
</feature>
<feature type="transmembrane region" description="Helical" evidence="1">
    <location>
        <begin position="156"/>
        <end position="175"/>
    </location>
</feature>
<gene>
    <name evidence="2" type="ORF">MNEG_8632</name>
</gene>
<reference evidence="2 3" key="1">
    <citation type="journal article" date="2013" name="BMC Genomics">
        <title>Reconstruction of the lipid metabolism for the microalga Monoraphidium neglectum from its genome sequence reveals characteristics suitable for biofuel production.</title>
        <authorList>
            <person name="Bogen C."/>
            <person name="Al-Dilaimi A."/>
            <person name="Albersmeier A."/>
            <person name="Wichmann J."/>
            <person name="Grundmann M."/>
            <person name="Rupp O."/>
            <person name="Lauersen K.J."/>
            <person name="Blifernez-Klassen O."/>
            <person name="Kalinowski J."/>
            <person name="Goesmann A."/>
            <person name="Mussgnug J.H."/>
            <person name="Kruse O."/>
        </authorList>
    </citation>
    <scope>NUCLEOTIDE SEQUENCE [LARGE SCALE GENOMIC DNA]</scope>
    <source>
        <strain evidence="2 3">SAG 48.87</strain>
    </source>
</reference>
<dbReference type="EMBL" id="KK101879">
    <property type="protein sequence ID" value="KIY99328.1"/>
    <property type="molecule type" value="Genomic_DNA"/>
</dbReference>
<accession>A0A0D2KVB2</accession>
<keyword evidence="3" id="KW-1185">Reference proteome</keyword>
<dbReference type="GeneID" id="25741508"/>
<protein>
    <submittedName>
        <fullName evidence="2">Uncharacterized protein</fullName>
    </submittedName>
</protein>